<dbReference type="Proteomes" id="UP001179952">
    <property type="component" value="Unassembled WGS sequence"/>
</dbReference>
<accession>A0AAV9AYS9</accession>
<gene>
    <name evidence="1" type="ORF">QJS04_geneDACA008230</name>
</gene>
<keyword evidence="2" id="KW-1185">Reference proteome</keyword>
<dbReference type="EMBL" id="JAUJYN010000006">
    <property type="protein sequence ID" value="KAK1269321.1"/>
    <property type="molecule type" value="Genomic_DNA"/>
</dbReference>
<organism evidence="1 2">
    <name type="scientific">Acorus gramineus</name>
    <name type="common">Dwarf sweet flag</name>
    <dbReference type="NCBI Taxonomy" id="55184"/>
    <lineage>
        <taxon>Eukaryota</taxon>
        <taxon>Viridiplantae</taxon>
        <taxon>Streptophyta</taxon>
        <taxon>Embryophyta</taxon>
        <taxon>Tracheophyta</taxon>
        <taxon>Spermatophyta</taxon>
        <taxon>Magnoliopsida</taxon>
        <taxon>Liliopsida</taxon>
        <taxon>Acoraceae</taxon>
        <taxon>Acorus</taxon>
    </lineage>
</organism>
<reference evidence="1" key="2">
    <citation type="submission" date="2023-06" db="EMBL/GenBank/DDBJ databases">
        <authorList>
            <person name="Ma L."/>
            <person name="Liu K.-W."/>
            <person name="Li Z."/>
            <person name="Hsiao Y.-Y."/>
            <person name="Qi Y."/>
            <person name="Fu T."/>
            <person name="Tang G."/>
            <person name="Zhang D."/>
            <person name="Sun W.-H."/>
            <person name="Liu D.-K."/>
            <person name="Li Y."/>
            <person name="Chen G.-Z."/>
            <person name="Liu X.-D."/>
            <person name="Liao X.-Y."/>
            <person name="Jiang Y.-T."/>
            <person name="Yu X."/>
            <person name="Hao Y."/>
            <person name="Huang J."/>
            <person name="Zhao X.-W."/>
            <person name="Ke S."/>
            <person name="Chen Y.-Y."/>
            <person name="Wu W.-L."/>
            <person name="Hsu J.-L."/>
            <person name="Lin Y.-F."/>
            <person name="Huang M.-D."/>
            <person name="Li C.-Y."/>
            <person name="Huang L."/>
            <person name="Wang Z.-W."/>
            <person name="Zhao X."/>
            <person name="Zhong W.-Y."/>
            <person name="Peng D.-H."/>
            <person name="Ahmad S."/>
            <person name="Lan S."/>
            <person name="Zhang J.-S."/>
            <person name="Tsai W.-C."/>
            <person name="Van De Peer Y."/>
            <person name="Liu Z.-J."/>
        </authorList>
    </citation>
    <scope>NUCLEOTIDE SEQUENCE</scope>
    <source>
        <strain evidence="1">SCP</strain>
        <tissue evidence="1">Leaves</tissue>
    </source>
</reference>
<protein>
    <submittedName>
        <fullName evidence="1">Uncharacterized protein</fullName>
    </submittedName>
</protein>
<proteinExistence type="predicted"/>
<name>A0AAV9AYS9_ACOGR</name>
<reference evidence="1" key="1">
    <citation type="journal article" date="2023" name="Nat. Commun.">
        <title>Diploid and tetraploid genomes of Acorus and the evolution of monocots.</title>
        <authorList>
            <person name="Ma L."/>
            <person name="Liu K.W."/>
            <person name="Li Z."/>
            <person name="Hsiao Y.Y."/>
            <person name="Qi Y."/>
            <person name="Fu T."/>
            <person name="Tang G.D."/>
            <person name="Zhang D."/>
            <person name="Sun W.H."/>
            <person name="Liu D.K."/>
            <person name="Li Y."/>
            <person name="Chen G.Z."/>
            <person name="Liu X.D."/>
            <person name="Liao X.Y."/>
            <person name="Jiang Y.T."/>
            <person name="Yu X."/>
            <person name="Hao Y."/>
            <person name="Huang J."/>
            <person name="Zhao X.W."/>
            <person name="Ke S."/>
            <person name="Chen Y.Y."/>
            <person name="Wu W.L."/>
            <person name="Hsu J.L."/>
            <person name="Lin Y.F."/>
            <person name="Huang M.D."/>
            <person name="Li C.Y."/>
            <person name="Huang L."/>
            <person name="Wang Z.W."/>
            <person name="Zhao X."/>
            <person name="Zhong W.Y."/>
            <person name="Peng D.H."/>
            <person name="Ahmad S."/>
            <person name="Lan S."/>
            <person name="Zhang J.S."/>
            <person name="Tsai W.C."/>
            <person name="Van de Peer Y."/>
            <person name="Liu Z.J."/>
        </authorList>
    </citation>
    <scope>NUCLEOTIDE SEQUENCE</scope>
    <source>
        <strain evidence="1">SCP</strain>
    </source>
</reference>
<sequence>MEDGARLHRRCLLIKGVISDADRYSISLFTLSSFLKATPALSTVVRFHWKLL</sequence>
<evidence type="ECO:0000313" key="2">
    <source>
        <dbReference type="Proteomes" id="UP001179952"/>
    </source>
</evidence>
<evidence type="ECO:0000313" key="1">
    <source>
        <dbReference type="EMBL" id="KAK1269321.1"/>
    </source>
</evidence>
<dbReference type="AlphaFoldDB" id="A0AAV9AYS9"/>
<comment type="caution">
    <text evidence="1">The sequence shown here is derived from an EMBL/GenBank/DDBJ whole genome shotgun (WGS) entry which is preliminary data.</text>
</comment>